<name>A2NVS7_PETCR</name>
<protein>
    <submittedName>
        <fullName evidence="1">P.crispum CPRF1 light-inducible protein</fullName>
    </submittedName>
</protein>
<organism evidence="1">
    <name type="scientific">Petroselinum crispum</name>
    <name type="common">Parsley</name>
    <name type="synonym">Petroselinum hortense</name>
    <dbReference type="NCBI Taxonomy" id="4043"/>
    <lineage>
        <taxon>Eukaryota</taxon>
        <taxon>Viridiplantae</taxon>
        <taxon>Streptophyta</taxon>
        <taxon>Embryophyta</taxon>
        <taxon>Tracheophyta</taxon>
        <taxon>Spermatophyta</taxon>
        <taxon>Magnoliopsida</taxon>
        <taxon>eudicotyledons</taxon>
        <taxon>Gunneridae</taxon>
        <taxon>Pentapetalae</taxon>
        <taxon>asterids</taxon>
        <taxon>campanulids</taxon>
        <taxon>Apiales</taxon>
        <taxon>Apiaceae</taxon>
        <taxon>Apioideae</taxon>
        <taxon>apioid superclade</taxon>
        <taxon>Apieae</taxon>
        <taxon>Petroselinum</taxon>
    </lineage>
</organism>
<proteinExistence type="evidence at transcript level"/>
<evidence type="ECO:0000313" key="1">
    <source>
        <dbReference type="EMBL" id="CAA41450.1"/>
    </source>
</evidence>
<sequence length="8" mass="930">MKHTLTIS</sequence>
<dbReference type="EMBL" id="X58575">
    <property type="protein sequence ID" value="CAA41450.1"/>
    <property type="molecule type" value="mRNA"/>
</dbReference>
<reference evidence="1" key="2">
    <citation type="submission" date="1994-07" db="EMBL/GenBank/DDBJ databases">
        <authorList>
            <person name="Weisshaar B."/>
        </authorList>
    </citation>
    <scope>NUCLEOTIDE SEQUENCE</scope>
</reference>
<reference evidence="1" key="1">
    <citation type="journal article" date="1991" name="EMBO J.">
        <title>Light-inducible and constitutively expressed DNA-binding proteins recognizing a plant promoter element with functional relevance in light responsiveness.</title>
        <authorList>
            <person name="Weisshaar B."/>
            <person name="Armstrong G.A."/>
            <person name="Block A."/>
            <person name="da Costa e Silva O."/>
            <person name="Hahlbrock K."/>
        </authorList>
    </citation>
    <scope>NUCLEOTIDE SEQUENCE</scope>
</reference>
<accession>A2NVS7</accession>